<reference evidence="8 9" key="1">
    <citation type="submission" date="2012-08" db="EMBL/GenBank/DDBJ databases">
        <title>Oryza genome evolution.</title>
        <authorList>
            <person name="Wing R.A."/>
        </authorList>
    </citation>
    <scope>NUCLEOTIDE SEQUENCE</scope>
</reference>
<dbReference type="GO" id="GO:0005506">
    <property type="term" value="F:iron ion binding"/>
    <property type="evidence" value="ECO:0007669"/>
    <property type="project" value="InterPro"/>
</dbReference>
<dbReference type="SUPFAM" id="SSF48264">
    <property type="entry name" value="Cytochrome P450"/>
    <property type="match status" value="1"/>
</dbReference>
<dbReference type="HOGENOM" id="CLU_001570_15_5_1"/>
<dbReference type="Pfam" id="PF00067">
    <property type="entry name" value="p450"/>
    <property type="match status" value="2"/>
</dbReference>
<name>A0A0D9WWK3_9ORYZ</name>
<evidence type="ECO:0000256" key="3">
    <source>
        <dbReference type="ARBA" id="ARBA00022989"/>
    </source>
</evidence>
<proteinExistence type="inferred from homology"/>
<keyword evidence="4 5" id="KW-0408">Iron</keyword>
<dbReference type="Proteomes" id="UP000032180">
    <property type="component" value="Chromosome 7"/>
</dbReference>
<comment type="similarity">
    <text evidence="6">Belongs to the cytochrome P450 family.</text>
</comment>
<dbReference type="GO" id="GO:0016705">
    <property type="term" value="F:oxidoreductase activity, acting on paired donors, with incorporation or reduction of molecular oxygen"/>
    <property type="evidence" value="ECO:0007669"/>
    <property type="project" value="InterPro"/>
</dbReference>
<comment type="cofactor">
    <cofactor evidence="5">
        <name>heme</name>
        <dbReference type="ChEBI" id="CHEBI:30413"/>
    </cofactor>
</comment>
<evidence type="ECO:0000256" key="1">
    <source>
        <dbReference type="ARBA" id="ARBA00022692"/>
    </source>
</evidence>
<protein>
    <recommendedName>
        <fullName evidence="10">Cytochrome P450</fullName>
    </recommendedName>
</protein>
<keyword evidence="6" id="KW-0503">Monooxygenase</keyword>
<feature type="transmembrane region" description="Helical" evidence="7">
    <location>
        <begin position="12"/>
        <end position="34"/>
    </location>
</feature>
<dbReference type="STRING" id="77586.A0A0D9WWK3"/>
<keyword evidence="9" id="KW-1185">Reference proteome</keyword>
<evidence type="ECO:0000313" key="9">
    <source>
        <dbReference type="Proteomes" id="UP000032180"/>
    </source>
</evidence>
<dbReference type="InterPro" id="IPR036396">
    <property type="entry name" value="Cyt_P450_sf"/>
</dbReference>
<keyword evidence="6" id="KW-0560">Oxidoreductase</keyword>
<evidence type="ECO:0000313" key="8">
    <source>
        <dbReference type="EnsemblPlants" id="LPERR07G05590.1"/>
    </source>
</evidence>
<keyword evidence="7" id="KW-0472">Membrane</keyword>
<keyword evidence="1 7" id="KW-0812">Transmembrane</keyword>
<keyword evidence="2 5" id="KW-0479">Metal-binding</keyword>
<evidence type="ECO:0000256" key="5">
    <source>
        <dbReference type="PIRSR" id="PIRSR602401-1"/>
    </source>
</evidence>
<evidence type="ECO:0008006" key="10">
    <source>
        <dbReference type="Google" id="ProtNLM"/>
    </source>
</evidence>
<dbReference type="Gramene" id="LPERR07G05590.1">
    <property type="protein sequence ID" value="LPERR07G05590.1"/>
    <property type="gene ID" value="LPERR07G05590"/>
</dbReference>
<dbReference type="eggNOG" id="KOG0157">
    <property type="taxonomic scope" value="Eukaryota"/>
</dbReference>
<dbReference type="InterPro" id="IPR002401">
    <property type="entry name" value="Cyt_P450_E_grp-I"/>
</dbReference>
<evidence type="ECO:0000256" key="7">
    <source>
        <dbReference type="SAM" id="Phobius"/>
    </source>
</evidence>
<dbReference type="PROSITE" id="PS51257">
    <property type="entry name" value="PROKAR_LIPOPROTEIN"/>
    <property type="match status" value="1"/>
</dbReference>
<reference evidence="9" key="2">
    <citation type="submission" date="2013-12" db="EMBL/GenBank/DDBJ databases">
        <authorList>
            <person name="Yu Y."/>
            <person name="Lee S."/>
            <person name="de Baynast K."/>
            <person name="Wissotski M."/>
            <person name="Liu L."/>
            <person name="Talag J."/>
            <person name="Goicoechea J."/>
            <person name="Angelova A."/>
            <person name="Jetty R."/>
            <person name="Kudrna D."/>
            <person name="Golser W."/>
            <person name="Rivera L."/>
            <person name="Zhang J."/>
            <person name="Wing R."/>
        </authorList>
    </citation>
    <scope>NUCLEOTIDE SEQUENCE</scope>
</reference>
<dbReference type="GO" id="GO:0016125">
    <property type="term" value="P:sterol metabolic process"/>
    <property type="evidence" value="ECO:0007669"/>
    <property type="project" value="TreeGrafter"/>
</dbReference>
<dbReference type="PRINTS" id="PR00463">
    <property type="entry name" value="EP450I"/>
</dbReference>
<dbReference type="Gene3D" id="1.10.630.10">
    <property type="entry name" value="Cytochrome P450"/>
    <property type="match status" value="1"/>
</dbReference>
<keyword evidence="3 7" id="KW-1133">Transmembrane helix</keyword>
<dbReference type="GO" id="GO:0016132">
    <property type="term" value="P:brassinosteroid biosynthetic process"/>
    <property type="evidence" value="ECO:0007669"/>
    <property type="project" value="TreeGrafter"/>
</dbReference>
<dbReference type="InterPro" id="IPR017972">
    <property type="entry name" value="Cyt_P450_CS"/>
</dbReference>
<feature type="binding site" description="axial binding residue" evidence="5">
    <location>
        <position position="413"/>
    </location>
    <ligand>
        <name>heme</name>
        <dbReference type="ChEBI" id="CHEBI:30413"/>
    </ligand>
    <ligandPart>
        <name>Fe</name>
        <dbReference type="ChEBI" id="CHEBI:18248"/>
    </ligandPart>
</feature>
<dbReference type="PROSITE" id="PS00086">
    <property type="entry name" value="CYTOCHROME_P450"/>
    <property type="match status" value="1"/>
</dbReference>
<evidence type="ECO:0000256" key="2">
    <source>
        <dbReference type="ARBA" id="ARBA00022723"/>
    </source>
</evidence>
<dbReference type="GO" id="GO:0010268">
    <property type="term" value="P:brassinosteroid homeostasis"/>
    <property type="evidence" value="ECO:0007669"/>
    <property type="project" value="TreeGrafter"/>
</dbReference>
<dbReference type="FunFam" id="1.10.630.10:FF:000342">
    <property type="entry name" value="Os07g0482900 protein"/>
    <property type="match status" value="1"/>
</dbReference>
<evidence type="ECO:0000256" key="4">
    <source>
        <dbReference type="ARBA" id="ARBA00023004"/>
    </source>
</evidence>
<reference evidence="8" key="3">
    <citation type="submission" date="2015-04" db="UniProtKB">
        <authorList>
            <consortium name="EnsemblPlants"/>
        </authorList>
    </citation>
    <scope>IDENTIFICATION</scope>
</reference>
<accession>A0A0D9WWK3</accession>
<dbReference type="PANTHER" id="PTHR24286">
    <property type="entry name" value="CYTOCHROME P450 26"/>
    <property type="match status" value="1"/>
</dbReference>
<evidence type="ECO:0000256" key="6">
    <source>
        <dbReference type="RuleBase" id="RU000461"/>
    </source>
</evidence>
<organism evidence="8 9">
    <name type="scientific">Leersia perrieri</name>
    <dbReference type="NCBI Taxonomy" id="77586"/>
    <lineage>
        <taxon>Eukaryota</taxon>
        <taxon>Viridiplantae</taxon>
        <taxon>Streptophyta</taxon>
        <taxon>Embryophyta</taxon>
        <taxon>Tracheophyta</taxon>
        <taxon>Spermatophyta</taxon>
        <taxon>Magnoliopsida</taxon>
        <taxon>Liliopsida</taxon>
        <taxon>Poales</taxon>
        <taxon>Poaceae</taxon>
        <taxon>BOP clade</taxon>
        <taxon>Oryzoideae</taxon>
        <taxon>Oryzeae</taxon>
        <taxon>Oryzinae</taxon>
        <taxon>Leersia</taxon>
    </lineage>
</organism>
<dbReference type="CDD" id="cd11043">
    <property type="entry name" value="CYP90-like"/>
    <property type="match status" value="1"/>
</dbReference>
<keyword evidence="5 6" id="KW-0349">Heme</keyword>
<dbReference type="InterPro" id="IPR001128">
    <property type="entry name" value="Cyt_P450"/>
</dbReference>
<dbReference type="EnsemblPlants" id="LPERR07G05590.1">
    <property type="protein sequence ID" value="LPERR07G05590.1"/>
    <property type="gene ID" value="LPERR07G05590"/>
</dbReference>
<dbReference type="PANTHER" id="PTHR24286:SF234">
    <property type="entry name" value="CYTOCHROME P450 FAMILY PROTEIN, EXPRESSED"/>
    <property type="match status" value="1"/>
</dbReference>
<dbReference type="AlphaFoldDB" id="A0A0D9WWK3"/>
<dbReference type="GO" id="GO:0020037">
    <property type="term" value="F:heme binding"/>
    <property type="evidence" value="ECO:0007669"/>
    <property type="project" value="InterPro"/>
</dbReference>
<sequence length="462" mass="52833">MEKNDILLGSYSYAALCVVTLIIGCIGWLAHWVYKWTNPPCNGRLPPGSMGFPIIGETFQFYRESPSTDMSSYYKQRLKRYGPLFKTSLIGQPMVISLDPEVNRFIFQQEGKLFQLWYPQTATSIIGKKSFTTLNGAVLKFFRSLGSKLFGSENLKESLLPELENSMRESFASWASKPSIDVKDGVSDMIFDLVAKKLAGLSVTQSRNLRKNFQDFFQGMFSFPIYFPGTSFYRCMQGRRNVRNTLTDLLKERLNAPGKKYGDLVDLIVDELQSEKPLIDENFAIDAIAALMFASFATISSTLTVAFKFITDNPKIVQELKEENEMVLKKRGGVNSAFTWEEYKSLKFTAQENTNRRARYTIPSGWLVMISHAIHLNPELFEDPLQFDPWRWTEKRSSMMRNYMPFGAGSRQCLGAEFSKLFIALFLHILVTGYKYINGRRSKEGRYCASQRLCFLKAITSN</sequence>
<dbReference type="GO" id="GO:0004497">
    <property type="term" value="F:monooxygenase activity"/>
    <property type="evidence" value="ECO:0007669"/>
    <property type="project" value="UniProtKB-KW"/>
</dbReference>